<dbReference type="PROSITE" id="PS51285">
    <property type="entry name" value="AGC_KINASE_CTER"/>
    <property type="match status" value="1"/>
</dbReference>
<evidence type="ECO:0000313" key="9">
    <source>
        <dbReference type="Proteomes" id="UP000288805"/>
    </source>
</evidence>
<evidence type="ECO:0000256" key="1">
    <source>
        <dbReference type="ARBA" id="ARBA00012513"/>
    </source>
</evidence>
<keyword evidence="6" id="KW-0067">ATP-binding</keyword>
<evidence type="ECO:0000313" key="8">
    <source>
        <dbReference type="EMBL" id="RVW35285.1"/>
    </source>
</evidence>
<evidence type="ECO:0000256" key="3">
    <source>
        <dbReference type="ARBA" id="ARBA00022679"/>
    </source>
</evidence>
<feature type="domain" description="AGC-kinase C-terminal" evidence="7">
    <location>
        <begin position="28"/>
        <end position="133"/>
    </location>
</feature>
<dbReference type="Gene3D" id="1.10.510.10">
    <property type="entry name" value="Transferase(Phosphotransferase) domain 1"/>
    <property type="match status" value="1"/>
</dbReference>
<evidence type="ECO:0000256" key="2">
    <source>
        <dbReference type="ARBA" id="ARBA00022527"/>
    </source>
</evidence>
<dbReference type="PANTHER" id="PTHR24356:SF395">
    <property type="entry name" value="SERINE_THREONINE PROTEIN KINASE IRE-RELATED"/>
    <property type="match status" value="1"/>
</dbReference>
<organism evidence="8 9">
    <name type="scientific">Vitis vinifera</name>
    <name type="common">Grape</name>
    <dbReference type="NCBI Taxonomy" id="29760"/>
    <lineage>
        <taxon>Eukaryota</taxon>
        <taxon>Viridiplantae</taxon>
        <taxon>Streptophyta</taxon>
        <taxon>Embryophyta</taxon>
        <taxon>Tracheophyta</taxon>
        <taxon>Spermatophyta</taxon>
        <taxon>Magnoliopsida</taxon>
        <taxon>eudicotyledons</taxon>
        <taxon>Gunneridae</taxon>
        <taxon>Pentapetalae</taxon>
        <taxon>rosids</taxon>
        <taxon>Vitales</taxon>
        <taxon>Vitaceae</taxon>
        <taxon>Viteae</taxon>
        <taxon>Vitis</taxon>
    </lineage>
</organism>
<proteinExistence type="predicted"/>
<dbReference type="GO" id="GO:0004674">
    <property type="term" value="F:protein serine/threonine kinase activity"/>
    <property type="evidence" value="ECO:0007669"/>
    <property type="project" value="UniProtKB-KW"/>
</dbReference>
<keyword evidence="4" id="KW-0547">Nucleotide-binding</keyword>
<protein>
    <recommendedName>
        <fullName evidence="1">non-specific serine/threonine protein kinase</fullName>
        <ecNumber evidence="1">2.7.11.1</ecNumber>
    </recommendedName>
</protein>
<dbReference type="InterPro" id="IPR000961">
    <property type="entry name" value="AGC-kinase_C"/>
</dbReference>
<dbReference type="Proteomes" id="UP000288805">
    <property type="component" value="Unassembled WGS sequence"/>
</dbReference>
<comment type="caution">
    <text evidence="8">The sequence shown here is derived from an EMBL/GenBank/DDBJ whole genome shotgun (WGS) entry which is preliminary data.</text>
</comment>
<keyword evidence="3" id="KW-0808">Transferase</keyword>
<evidence type="ECO:0000256" key="6">
    <source>
        <dbReference type="ARBA" id="ARBA00022840"/>
    </source>
</evidence>
<dbReference type="Gene3D" id="3.30.200.20">
    <property type="entry name" value="Phosphorylase Kinase, domain 1"/>
    <property type="match status" value="1"/>
</dbReference>
<keyword evidence="5 8" id="KW-0418">Kinase</keyword>
<dbReference type="GO" id="GO:0005524">
    <property type="term" value="F:ATP binding"/>
    <property type="evidence" value="ECO:0007669"/>
    <property type="project" value="UniProtKB-KW"/>
</dbReference>
<evidence type="ECO:0000256" key="5">
    <source>
        <dbReference type="ARBA" id="ARBA00022777"/>
    </source>
</evidence>
<dbReference type="EMBL" id="QGNW01001610">
    <property type="protein sequence ID" value="RVW35285.1"/>
    <property type="molecule type" value="Genomic_DNA"/>
</dbReference>
<dbReference type="EC" id="2.7.11.1" evidence="1"/>
<evidence type="ECO:0000256" key="4">
    <source>
        <dbReference type="ARBA" id="ARBA00022741"/>
    </source>
</evidence>
<name>A0A438DIH7_VITVI</name>
<reference evidence="8 9" key="1">
    <citation type="journal article" date="2018" name="PLoS Genet.">
        <title>Population sequencing reveals clonal diversity and ancestral inbreeding in the grapevine cultivar Chardonnay.</title>
        <authorList>
            <person name="Roach M.J."/>
            <person name="Johnson D.L."/>
            <person name="Bohlmann J."/>
            <person name="van Vuuren H.J."/>
            <person name="Jones S.J."/>
            <person name="Pretorius I.S."/>
            <person name="Schmidt S.A."/>
            <person name="Borneman A.R."/>
        </authorList>
    </citation>
    <scope>NUCLEOTIDE SEQUENCE [LARGE SCALE GENOMIC DNA]</scope>
    <source>
        <strain evidence="9">cv. Chardonnay</strain>
        <tissue evidence="8">Leaf</tissue>
    </source>
</reference>
<dbReference type="PANTHER" id="PTHR24356">
    <property type="entry name" value="SERINE/THREONINE-PROTEIN KINASE"/>
    <property type="match status" value="1"/>
</dbReference>
<dbReference type="InterPro" id="IPR050236">
    <property type="entry name" value="Ser_Thr_kinase_AGC"/>
</dbReference>
<dbReference type="AlphaFoldDB" id="A0A438DIH7"/>
<keyword evidence="2 8" id="KW-0723">Serine/threonine-protein kinase</keyword>
<gene>
    <name evidence="8" type="primary">IRE_6</name>
    <name evidence="8" type="ORF">CK203_085810</name>
</gene>
<sequence>MLRLLIENPFQRLGATGASEVKKHVFFKGINWDTFARQKAMFIPSAESAYDTSYFMSRYIWNPEDEHVHGESDCEDTTETCSGTCSSGSFSNVQDEEGDECGNLADFSAPNLAVNYSFSNFSFKNLSQLASINYDLLVKTFKDSPETSRSSNP</sequence>
<evidence type="ECO:0000259" key="7">
    <source>
        <dbReference type="PROSITE" id="PS51285"/>
    </source>
</evidence>
<accession>A0A438DIH7</accession>